<protein>
    <submittedName>
        <fullName evidence="1">Uncharacterized protein</fullName>
    </submittedName>
</protein>
<name>A0A5E4N6T4_9HEMI</name>
<dbReference type="Proteomes" id="UP000325440">
    <property type="component" value="Unassembled WGS sequence"/>
</dbReference>
<reference evidence="1 2" key="1">
    <citation type="submission" date="2019-08" db="EMBL/GenBank/DDBJ databases">
        <authorList>
            <person name="Alioto T."/>
            <person name="Alioto T."/>
            <person name="Gomez Garrido J."/>
        </authorList>
    </citation>
    <scope>NUCLEOTIDE SEQUENCE [LARGE SCALE GENOMIC DNA]</scope>
</reference>
<evidence type="ECO:0000313" key="2">
    <source>
        <dbReference type="Proteomes" id="UP000325440"/>
    </source>
</evidence>
<dbReference type="OrthoDB" id="7880149at2759"/>
<evidence type="ECO:0000313" key="1">
    <source>
        <dbReference type="EMBL" id="VVC40427.1"/>
    </source>
</evidence>
<dbReference type="EMBL" id="CABPRJ010001903">
    <property type="protein sequence ID" value="VVC40427.1"/>
    <property type="molecule type" value="Genomic_DNA"/>
</dbReference>
<accession>A0A5E4N6T4</accession>
<organism evidence="1 2">
    <name type="scientific">Cinara cedri</name>
    <dbReference type="NCBI Taxonomy" id="506608"/>
    <lineage>
        <taxon>Eukaryota</taxon>
        <taxon>Metazoa</taxon>
        <taxon>Ecdysozoa</taxon>
        <taxon>Arthropoda</taxon>
        <taxon>Hexapoda</taxon>
        <taxon>Insecta</taxon>
        <taxon>Pterygota</taxon>
        <taxon>Neoptera</taxon>
        <taxon>Paraneoptera</taxon>
        <taxon>Hemiptera</taxon>
        <taxon>Sternorrhyncha</taxon>
        <taxon>Aphidomorpha</taxon>
        <taxon>Aphidoidea</taxon>
        <taxon>Aphididae</taxon>
        <taxon>Lachninae</taxon>
        <taxon>Cinara</taxon>
    </lineage>
</organism>
<keyword evidence="2" id="KW-1185">Reference proteome</keyword>
<sequence length="272" mass="31264">MNESIDYKKFIKVKYNWQSNVDGMDIENIVVARLQQFEDKTAEIDFLSLIEGSDCVNFTKPLDQNNLFININCDPKYLISKIILSSEAKIIELFGKTGEYISTHLMLSSNDINEFPINSHSIKVNSTECSLKFEQLKYPDFIWIYGIIIYLIETKEHSNKSLGPINMQNVQNLLNPDLLVTNASKLLTALSLKKSKSDSDDFLNSILNKFENAKLSNSENDKLLNSFKQFETRVEDKFNNMALQINTIGKNIEMLNSKFDTLLNILHEKKIL</sequence>
<proteinExistence type="predicted"/>
<dbReference type="AlphaFoldDB" id="A0A5E4N6T4"/>
<gene>
    <name evidence="1" type="ORF">CINCED_3A008366</name>
</gene>